<evidence type="ECO:0000256" key="4">
    <source>
        <dbReference type="ARBA" id="ARBA00022840"/>
    </source>
</evidence>
<dbReference type="InterPro" id="IPR036759">
    <property type="entry name" value="TPK_catalytic_sf"/>
</dbReference>
<evidence type="ECO:0000256" key="2">
    <source>
        <dbReference type="ARBA" id="ARBA00022741"/>
    </source>
</evidence>
<dbReference type="Pfam" id="PF04265">
    <property type="entry name" value="TPK_B1_binding"/>
    <property type="match status" value="1"/>
</dbReference>
<dbReference type="Proteomes" id="UP000526307">
    <property type="component" value="Unassembled WGS sequence"/>
</dbReference>
<dbReference type="GO" id="GO:0004788">
    <property type="term" value="F:thiamine diphosphokinase activity"/>
    <property type="evidence" value="ECO:0007669"/>
    <property type="project" value="UniProtKB-UniRule"/>
</dbReference>
<dbReference type="PANTHER" id="PTHR41299:SF1">
    <property type="entry name" value="THIAMINE PYROPHOSPHOKINASE"/>
    <property type="match status" value="1"/>
</dbReference>
<keyword evidence="4" id="KW-0067">ATP-binding</keyword>
<dbReference type="GO" id="GO:0006772">
    <property type="term" value="P:thiamine metabolic process"/>
    <property type="evidence" value="ECO:0007669"/>
    <property type="project" value="UniProtKB-UniRule"/>
</dbReference>
<dbReference type="SUPFAM" id="SSF63999">
    <property type="entry name" value="Thiamin pyrophosphokinase, catalytic domain"/>
    <property type="match status" value="1"/>
</dbReference>
<dbReference type="GO" id="GO:0009229">
    <property type="term" value="P:thiamine diphosphate biosynthetic process"/>
    <property type="evidence" value="ECO:0007669"/>
    <property type="project" value="InterPro"/>
</dbReference>
<accession>A0A7Y8VTA5</accession>
<dbReference type="SUPFAM" id="SSF63862">
    <property type="entry name" value="Thiamin pyrophosphokinase, substrate-binding domain"/>
    <property type="match status" value="1"/>
</dbReference>
<keyword evidence="8" id="KW-1185">Reference proteome</keyword>
<keyword evidence="3 7" id="KW-0418">Kinase</keyword>
<dbReference type="InterPro" id="IPR007371">
    <property type="entry name" value="TPK_catalytic"/>
</dbReference>
<evidence type="ECO:0000259" key="6">
    <source>
        <dbReference type="SMART" id="SM00983"/>
    </source>
</evidence>
<evidence type="ECO:0000313" key="7">
    <source>
        <dbReference type="EMBL" id="NWO24057.1"/>
    </source>
</evidence>
<comment type="caution">
    <text evidence="7">The sequence shown here is derived from an EMBL/GenBank/DDBJ whole genome shotgun (WGS) entry which is preliminary data.</text>
</comment>
<keyword evidence="2" id="KW-0547">Nucleotide-binding</keyword>
<evidence type="ECO:0000256" key="5">
    <source>
        <dbReference type="NCBIfam" id="TIGR01378"/>
    </source>
</evidence>
<reference evidence="7 8" key="1">
    <citation type="submission" date="2020-06" db="EMBL/GenBank/DDBJ databases">
        <title>Mogibacterium timidum strain W9173 genomic sequence.</title>
        <authorList>
            <person name="Wade W.G."/>
            <person name="Johnston C.D."/>
            <person name="Chen T."/>
            <person name="Dewhirst F.E."/>
        </authorList>
    </citation>
    <scope>NUCLEOTIDE SEQUENCE [LARGE SCALE GENOMIC DNA]</scope>
    <source>
        <strain evidence="7 8">W9173</strain>
    </source>
</reference>
<dbReference type="InterPro" id="IPR036371">
    <property type="entry name" value="TPK_B1-bd_sf"/>
</dbReference>
<proteinExistence type="predicted"/>
<dbReference type="GO" id="GO:0030975">
    <property type="term" value="F:thiamine binding"/>
    <property type="evidence" value="ECO:0007669"/>
    <property type="project" value="InterPro"/>
</dbReference>
<dbReference type="PANTHER" id="PTHR41299">
    <property type="entry name" value="THIAMINE PYROPHOSPHOKINASE"/>
    <property type="match status" value="1"/>
</dbReference>
<feature type="domain" description="Thiamin pyrophosphokinase thiamin-binding" evidence="6">
    <location>
        <begin position="142"/>
        <end position="208"/>
    </location>
</feature>
<dbReference type="GO" id="GO:0016301">
    <property type="term" value="F:kinase activity"/>
    <property type="evidence" value="ECO:0007669"/>
    <property type="project" value="UniProtKB-KW"/>
</dbReference>
<evidence type="ECO:0000313" key="8">
    <source>
        <dbReference type="Proteomes" id="UP000526307"/>
    </source>
</evidence>
<dbReference type="Gene3D" id="3.40.50.10240">
    <property type="entry name" value="Thiamin pyrophosphokinase, catalytic domain"/>
    <property type="match status" value="1"/>
</dbReference>
<protein>
    <recommendedName>
        <fullName evidence="5">Thiamine diphosphokinase</fullName>
        <ecNumber evidence="5">2.7.6.2</ecNumber>
    </recommendedName>
</protein>
<organism evidence="7 8">
    <name type="scientific">Mogibacterium timidum</name>
    <dbReference type="NCBI Taxonomy" id="35519"/>
    <lineage>
        <taxon>Bacteria</taxon>
        <taxon>Bacillati</taxon>
        <taxon>Bacillota</taxon>
        <taxon>Clostridia</taxon>
        <taxon>Peptostreptococcales</taxon>
        <taxon>Anaerovoracaceae</taxon>
        <taxon>Mogibacterium</taxon>
    </lineage>
</organism>
<dbReference type="EMBL" id="JABXYR010000002">
    <property type="protein sequence ID" value="NWO24057.1"/>
    <property type="molecule type" value="Genomic_DNA"/>
</dbReference>
<sequence>MCKTALIILSFIENTNVSQLHELSSSSDYIICADGGVDVADKFGIRPDCVIGDFDSSSISNRFDCLYITLPTEKDLTDTEAAINHVLELGIRYITVYGGIGGRLDHTLGNAGLLEKYTGQLEHLEFIDGKNTMQLLDGEFNNTIILPDDPNYKYFSLVPFDASVSGVTITGAKYSLDNASINRSSTLCISNEVSRRQAHITVRKGKVLLIRSGE</sequence>
<dbReference type="GO" id="GO:0005524">
    <property type="term" value="F:ATP binding"/>
    <property type="evidence" value="ECO:0007669"/>
    <property type="project" value="UniProtKB-KW"/>
</dbReference>
<dbReference type="CDD" id="cd07995">
    <property type="entry name" value="TPK"/>
    <property type="match status" value="1"/>
</dbReference>
<dbReference type="NCBIfam" id="TIGR01378">
    <property type="entry name" value="thi_PPkinase"/>
    <property type="match status" value="1"/>
</dbReference>
<gene>
    <name evidence="7" type="ORF">HW270_08355</name>
</gene>
<evidence type="ECO:0000256" key="1">
    <source>
        <dbReference type="ARBA" id="ARBA00022679"/>
    </source>
</evidence>
<evidence type="ECO:0000256" key="3">
    <source>
        <dbReference type="ARBA" id="ARBA00022777"/>
    </source>
</evidence>
<keyword evidence="1 7" id="KW-0808">Transferase</keyword>
<dbReference type="EC" id="2.7.6.2" evidence="5"/>
<dbReference type="InterPro" id="IPR053149">
    <property type="entry name" value="TPK"/>
</dbReference>
<name>A0A7Y8VTA5_9FIRM</name>
<dbReference type="AlphaFoldDB" id="A0A7Y8VTA5"/>
<dbReference type="InterPro" id="IPR007373">
    <property type="entry name" value="Thiamin_PyroPKinase_B1-bd"/>
</dbReference>
<dbReference type="SMART" id="SM00983">
    <property type="entry name" value="TPK_B1_binding"/>
    <property type="match status" value="1"/>
</dbReference>
<dbReference type="RefSeq" id="WP_178978835.1">
    <property type="nucleotide sequence ID" value="NZ_CAJPUB010000017.1"/>
</dbReference>
<dbReference type="InterPro" id="IPR006282">
    <property type="entry name" value="Thi_PPkinase"/>
</dbReference>
<dbReference type="Pfam" id="PF04263">
    <property type="entry name" value="TPK_catalytic"/>
    <property type="match status" value="1"/>
</dbReference>